<dbReference type="Gene3D" id="2.160.20.80">
    <property type="entry name" value="E3 ubiquitin-protein ligase SopA"/>
    <property type="match status" value="1"/>
</dbReference>
<dbReference type="OrthoDB" id="5501263at2"/>
<name>A0A5C6XL20_9DELT</name>
<feature type="region of interest" description="Disordered" evidence="1">
    <location>
        <begin position="1"/>
        <end position="22"/>
    </location>
</feature>
<organism evidence="2 3">
    <name type="scientific">Lujinxingia vulgaris</name>
    <dbReference type="NCBI Taxonomy" id="2600176"/>
    <lineage>
        <taxon>Bacteria</taxon>
        <taxon>Deltaproteobacteria</taxon>
        <taxon>Bradymonadales</taxon>
        <taxon>Lujinxingiaceae</taxon>
        <taxon>Lujinxingia</taxon>
    </lineage>
</organism>
<feature type="compositionally biased region" description="Low complexity" evidence="1">
    <location>
        <begin position="1"/>
        <end position="16"/>
    </location>
</feature>
<gene>
    <name evidence="2" type="ORF">FRC98_00385</name>
</gene>
<reference evidence="2 3" key="1">
    <citation type="submission" date="2019-08" db="EMBL/GenBank/DDBJ databases">
        <title>Bradymonadales sp. TMQ4.</title>
        <authorList>
            <person name="Liang Q."/>
        </authorList>
    </citation>
    <scope>NUCLEOTIDE SEQUENCE [LARGE SCALE GENOMIC DNA]</scope>
    <source>
        <strain evidence="2 3">TMQ4</strain>
    </source>
</reference>
<keyword evidence="3" id="KW-1185">Reference proteome</keyword>
<evidence type="ECO:0000313" key="2">
    <source>
        <dbReference type="EMBL" id="TXD38895.1"/>
    </source>
</evidence>
<feature type="region of interest" description="Disordered" evidence="1">
    <location>
        <begin position="37"/>
        <end position="70"/>
    </location>
</feature>
<proteinExistence type="predicted"/>
<feature type="compositionally biased region" description="Polar residues" evidence="1">
    <location>
        <begin position="38"/>
        <end position="47"/>
    </location>
</feature>
<evidence type="ECO:0000313" key="3">
    <source>
        <dbReference type="Proteomes" id="UP000321412"/>
    </source>
</evidence>
<dbReference type="SUPFAM" id="SSF141571">
    <property type="entry name" value="Pentapeptide repeat-like"/>
    <property type="match status" value="1"/>
</dbReference>
<protein>
    <submittedName>
        <fullName evidence="2">Pentapeptide repeat-containing protein</fullName>
    </submittedName>
</protein>
<dbReference type="PANTHER" id="PTHR14136">
    <property type="entry name" value="BTB_POZ DOMAIN-CONTAINING PROTEIN KCTD9"/>
    <property type="match status" value="1"/>
</dbReference>
<dbReference type="Proteomes" id="UP000321412">
    <property type="component" value="Unassembled WGS sequence"/>
</dbReference>
<evidence type="ECO:0000256" key="1">
    <source>
        <dbReference type="SAM" id="MobiDB-lite"/>
    </source>
</evidence>
<feature type="compositionally biased region" description="Basic and acidic residues" evidence="1">
    <location>
        <begin position="48"/>
        <end position="57"/>
    </location>
</feature>
<dbReference type="EMBL" id="VOSM01000001">
    <property type="protein sequence ID" value="TXD38895.1"/>
    <property type="molecule type" value="Genomic_DNA"/>
</dbReference>
<dbReference type="PANTHER" id="PTHR14136:SF17">
    <property type="entry name" value="BTB_POZ DOMAIN-CONTAINING PROTEIN KCTD9"/>
    <property type="match status" value="1"/>
</dbReference>
<dbReference type="InterPro" id="IPR051082">
    <property type="entry name" value="Pentapeptide-BTB/POZ_domain"/>
</dbReference>
<dbReference type="AlphaFoldDB" id="A0A5C6XL20"/>
<accession>A0A5C6XL20</accession>
<comment type="caution">
    <text evidence="2">The sequence shown here is derived from an EMBL/GenBank/DDBJ whole genome shotgun (WGS) entry which is preliminary data.</text>
</comment>
<sequence length="317" mass="35077">MLQTSISPPTTPPTHTRLPRIDPPATLAVLYHRVSARTLAQSPTQPQKTDRLIDHDGTPAAAGDEPHTRGLRPTALVPKLPPVFATPTNLPSLCPFSTRQSPPLEAPFMSDNLASLIRRANPQAFHSELRSRQERDASSTISLEGQTFRELTLTGFDFSELDLTNCAFENCTLSEVRFKDAILDGAFFDGVTLLHCHFEGGSYEGWALDASTLSRCSFDQVVIGDNEWTDCRLNECELEGLAAQGWMMERVTFKGGRWQNVSIDGGDWSHVTLRELIVDATTITDVDAKNCYYVEVALRGTELPEGFLEKSGRRKAL</sequence>